<organism evidence="1 2">
    <name type="scientific">Halospeciosus flavus</name>
    <dbReference type="NCBI Taxonomy" id="3032283"/>
    <lineage>
        <taxon>Archaea</taxon>
        <taxon>Methanobacteriati</taxon>
        <taxon>Methanobacteriota</taxon>
        <taxon>Stenosarchaea group</taxon>
        <taxon>Halobacteria</taxon>
        <taxon>Halobacteriales</taxon>
        <taxon>Halobacteriaceae</taxon>
        <taxon>Halospeciosus</taxon>
    </lineage>
</organism>
<sequence>MLSTRRRALQAGGATMLTALAGCTTDSVLSSGKSTTEYSLSIDSIEASPVDHALYRPGDGELFGKPARTALDAILPDGRHTTYGYMPLPSDAYVTREGTYYQTKHVVTGRKRMERHLVRVDPVPKEEVPSDAVLIDTLEQPSARALKILHSHAQTGGETSTSELLRGDTYVLRRPAELDSRLVTGDLDGRVVTMTESGTWAYRVRVSREPIVETAYTALAVEVADSRARFREVVFGSRIDAELAPAELPTDAQAILENAIGQETYTETAPISDGFDTLLEALGLGAVDRAANGKLLWYDGQLYRYSLYIDLPSS</sequence>
<evidence type="ECO:0000313" key="1">
    <source>
        <dbReference type="EMBL" id="MFC7199672.1"/>
    </source>
</evidence>
<gene>
    <name evidence="1" type="ORF">ACFQJ9_09645</name>
</gene>
<comment type="caution">
    <text evidence="1">The sequence shown here is derived from an EMBL/GenBank/DDBJ whole genome shotgun (WGS) entry which is preliminary data.</text>
</comment>
<reference evidence="1 2" key="1">
    <citation type="journal article" date="2019" name="Int. J. Syst. Evol. Microbiol.">
        <title>The Global Catalogue of Microorganisms (GCM) 10K type strain sequencing project: providing services to taxonomists for standard genome sequencing and annotation.</title>
        <authorList>
            <consortium name="The Broad Institute Genomics Platform"/>
            <consortium name="The Broad Institute Genome Sequencing Center for Infectious Disease"/>
            <person name="Wu L."/>
            <person name="Ma J."/>
        </authorList>
    </citation>
    <scope>NUCLEOTIDE SEQUENCE [LARGE SCALE GENOMIC DNA]</scope>
    <source>
        <strain evidence="1 2">XZGYJ-43</strain>
    </source>
</reference>
<dbReference type="Proteomes" id="UP001596447">
    <property type="component" value="Unassembled WGS sequence"/>
</dbReference>
<dbReference type="RefSeq" id="WP_382217150.1">
    <property type="nucleotide sequence ID" value="NZ_JBHTAR010000011.1"/>
</dbReference>
<evidence type="ECO:0008006" key="3">
    <source>
        <dbReference type="Google" id="ProtNLM"/>
    </source>
</evidence>
<dbReference type="PROSITE" id="PS51257">
    <property type="entry name" value="PROKAR_LIPOPROTEIN"/>
    <property type="match status" value="1"/>
</dbReference>
<evidence type="ECO:0000313" key="2">
    <source>
        <dbReference type="Proteomes" id="UP001596447"/>
    </source>
</evidence>
<accession>A0ABD5Z3B2</accession>
<dbReference type="AlphaFoldDB" id="A0ABD5Z3B2"/>
<keyword evidence="2" id="KW-1185">Reference proteome</keyword>
<protein>
    <recommendedName>
        <fullName evidence="3">Lipoprotein</fullName>
    </recommendedName>
</protein>
<name>A0ABD5Z3B2_9EURY</name>
<proteinExistence type="predicted"/>
<dbReference type="EMBL" id="JBHTAR010000011">
    <property type="protein sequence ID" value="MFC7199672.1"/>
    <property type="molecule type" value="Genomic_DNA"/>
</dbReference>